<evidence type="ECO:0000256" key="7">
    <source>
        <dbReference type="ARBA" id="ARBA00022927"/>
    </source>
</evidence>
<dbReference type="InterPro" id="IPR004728">
    <property type="entry name" value="Sec62"/>
</dbReference>
<dbReference type="Proteomes" id="UP001362899">
    <property type="component" value="Unassembled WGS sequence"/>
</dbReference>
<name>A0AAV5RMR6_STABA</name>
<evidence type="ECO:0000256" key="5">
    <source>
        <dbReference type="ARBA" id="ARBA00022692"/>
    </source>
</evidence>
<keyword evidence="4" id="KW-0813">Transport</keyword>
<keyword evidence="13" id="KW-1185">Reference proteome</keyword>
<evidence type="ECO:0000256" key="2">
    <source>
        <dbReference type="ARBA" id="ARBA00010604"/>
    </source>
</evidence>
<keyword evidence="7" id="KW-0653">Protein transport</keyword>
<keyword evidence="6" id="KW-0256">Endoplasmic reticulum</keyword>
<dbReference type="InterPro" id="IPR011553">
    <property type="entry name" value="Sec62_asco"/>
</dbReference>
<keyword evidence="5 11" id="KW-0812">Transmembrane</keyword>
<accession>A0AAV5RMR6</accession>
<comment type="similarity">
    <text evidence="2">Belongs to the SEC62 family.</text>
</comment>
<dbReference type="EMBL" id="BTGC01000008">
    <property type="protein sequence ID" value="GMM52825.1"/>
    <property type="molecule type" value="Genomic_DNA"/>
</dbReference>
<evidence type="ECO:0000256" key="9">
    <source>
        <dbReference type="ARBA" id="ARBA00023010"/>
    </source>
</evidence>
<dbReference type="PANTHER" id="PTHR12443:SF9">
    <property type="entry name" value="TRANSLOCATION PROTEIN SEC62"/>
    <property type="match status" value="1"/>
</dbReference>
<evidence type="ECO:0000256" key="8">
    <source>
        <dbReference type="ARBA" id="ARBA00022989"/>
    </source>
</evidence>
<dbReference type="AlphaFoldDB" id="A0AAV5RMR6"/>
<sequence length="367" mass="40926">MSTAKQLVPGPPDLKKCDPVILQVAKFLRQRIEKQRTCILGGKNFDMFRVKRAVRALLSPEYAKERQKNNLLPEIPDNVTALKLIAKFPEENFAFNVVKLDTNEAISKGFKPRSGIPVCLIPPQQRVAPNEYFVWYYNPIPLKVYLYTGGLLLAGVAAALFQLWPSWARRGVYYLSMVCVGFVGFLLAVTVIRLVLFLITTVVGKGLWLFPNLYADVSLLQSFQPVFAWSGTKTLPQKEKLKKRKSRPMSDFIKKEPNVGNTTPVGDVRANMKGPVPGIVPGAIPGPLPAGAPPGNVRKPPPPIIQQAINVCVQRTDARIIAELKKSGPKSPAEIEQMKQLFFKEEWSKAEAELAQKANLIQQMQKK</sequence>
<feature type="transmembrane region" description="Helical" evidence="11">
    <location>
        <begin position="171"/>
        <end position="199"/>
    </location>
</feature>
<evidence type="ECO:0000313" key="12">
    <source>
        <dbReference type="EMBL" id="GMM52825.1"/>
    </source>
</evidence>
<evidence type="ECO:0000256" key="11">
    <source>
        <dbReference type="SAM" id="Phobius"/>
    </source>
</evidence>
<evidence type="ECO:0000256" key="3">
    <source>
        <dbReference type="ARBA" id="ARBA00021257"/>
    </source>
</evidence>
<keyword evidence="8 11" id="KW-1133">Transmembrane helix</keyword>
<reference evidence="12 13" key="1">
    <citation type="journal article" date="2023" name="Elife">
        <title>Identification of key yeast species and microbe-microbe interactions impacting larval growth of Drosophila in the wild.</title>
        <authorList>
            <person name="Mure A."/>
            <person name="Sugiura Y."/>
            <person name="Maeda R."/>
            <person name="Honda K."/>
            <person name="Sakurai N."/>
            <person name="Takahashi Y."/>
            <person name="Watada M."/>
            <person name="Katoh T."/>
            <person name="Gotoh A."/>
            <person name="Gotoh Y."/>
            <person name="Taniguchi I."/>
            <person name="Nakamura K."/>
            <person name="Hayashi T."/>
            <person name="Katayama T."/>
            <person name="Uemura T."/>
            <person name="Hattori Y."/>
        </authorList>
    </citation>
    <scope>NUCLEOTIDE SEQUENCE [LARGE SCALE GENOMIC DNA]</scope>
    <source>
        <strain evidence="12 13">SB-73</strain>
    </source>
</reference>
<dbReference type="Pfam" id="PF03839">
    <property type="entry name" value="Sec62"/>
    <property type="match status" value="1"/>
</dbReference>
<comment type="caution">
    <text evidence="12">The sequence shown here is derived from an EMBL/GenBank/DDBJ whole genome shotgun (WGS) entry which is preliminary data.</text>
</comment>
<evidence type="ECO:0000313" key="13">
    <source>
        <dbReference type="Proteomes" id="UP001362899"/>
    </source>
</evidence>
<protein>
    <recommendedName>
        <fullName evidence="3">Translocation protein SEC62</fullName>
    </recommendedName>
</protein>
<dbReference type="GO" id="GO:0031204">
    <property type="term" value="P:post-translational protein targeting to membrane, translocation"/>
    <property type="evidence" value="ECO:0007669"/>
    <property type="project" value="TreeGrafter"/>
</dbReference>
<feature type="transmembrane region" description="Helical" evidence="11">
    <location>
        <begin position="144"/>
        <end position="165"/>
    </location>
</feature>
<evidence type="ECO:0000256" key="4">
    <source>
        <dbReference type="ARBA" id="ARBA00022448"/>
    </source>
</evidence>
<dbReference type="NCBIfam" id="TIGR00869">
    <property type="entry name" value="sec62"/>
    <property type="match status" value="1"/>
</dbReference>
<evidence type="ECO:0000256" key="6">
    <source>
        <dbReference type="ARBA" id="ARBA00022824"/>
    </source>
</evidence>
<evidence type="ECO:0000256" key="1">
    <source>
        <dbReference type="ARBA" id="ARBA00004477"/>
    </source>
</evidence>
<keyword evidence="10 11" id="KW-0472">Membrane</keyword>
<proteinExistence type="inferred from homology"/>
<organism evidence="12 13">
    <name type="scientific">Starmerella bacillaris</name>
    <name type="common">Yeast</name>
    <name type="synonym">Candida zemplinina</name>
    <dbReference type="NCBI Taxonomy" id="1247836"/>
    <lineage>
        <taxon>Eukaryota</taxon>
        <taxon>Fungi</taxon>
        <taxon>Dikarya</taxon>
        <taxon>Ascomycota</taxon>
        <taxon>Saccharomycotina</taxon>
        <taxon>Dipodascomycetes</taxon>
        <taxon>Dipodascales</taxon>
        <taxon>Trichomonascaceae</taxon>
        <taxon>Starmerella</taxon>
    </lineage>
</organism>
<comment type="subcellular location">
    <subcellularLocation>
        <location evidence="1">Endoplasmic reticulum membrane</location>
        <topology evidence="1">Multi-pass membrane protein</topology>
    </subcellularLocation>
</comment>
<gene>
    <name evidence="12" type="ORF">DASB73_037880</name>
</gene>
<keyword evidence="9" id="KW-0811">Translocation</keyword>
<evidence type="ECO:0000256" key="10">
    <source>
        <dbReference type="ARBA" id="ARBA00023136"/>
    </source>
</evidence>
<dbReference type="PANTHER" id="PTHR12443">
    <property type="entry name" value="TRANSLOCATION PROTEIN SEC62"/>
    <property type="match status" value="1"/>
</dbReference>
<dbReference type="GO" id="GO:0005789">
    <property type="term" value="C:endoplasmic reticulum membrane"/>
    <property type="evidence" value="ECO:0007669"/>
    <property type="project" value="UniProtKB-SubCell"/>
</dbReference>